<gene>
    <name evidence="1" type="ORF">KUCAC02_008974</name>
</gene>
<dbReference type="EMBL" id="CM043796">
    <property type="protein sequence ID" value="KAI4816658.1"/>
    <property type="molecule type" value="Genomic_DNA"/>
</dbReference>
<keyword evidence="2" id="KW-1185">Reference proteome</keyword>
<protein>
    <submittedName>
        <fullName evidence="1">Uncharacterized protein</fullName>
    </submittedName>
</protein>
<evidence type="ECO:0000313" key="1">
    <source>
        <dbReference type="EMBL" id="KAI4816658.1"/>
    </source>
</evidence>
<reference evidence="1" key="1">
    <citation type="submission" date="2022-05" db="EMBL/GenBank/DDBJ databases">
        <title>Chromosome-level genome of Chaenocephalus aceratus.</title>
        <authorList>
            <person name="Park H."/>
        </authorList>
    </citation>
    <scope>NUCLEOTIDE SEQUENCE</scope>
    <source>
        <strain evidence="1">KU_202001</strain>
    </source>
</reference>
<organism evidence="1 2">
    <name type="scientific">Chaenocephalus aceratus</name>
    <name type="common">Blackfin icefish</name>
    <name type="synonym">Chaenichthys aceratus</name>
    <dbReference type="NCBI Taxonomy" id="36190"/>
    <lineage>
        <taxon>Eukaryota</taxon>
        <taxon>Metazoa</taxon>
        <taxon>Chordata</taxon>
        <taxon>Craniata</taxon>
        <taxon>Vertebrata</taxon>
        <taxon>Euteleostomi</taxon>
        <taxon>Actinopterygii</taxon>
        <taxon>Neopterygii</taxon>
        <taxon>Teleostei</taxon>
        <taxon>Neoteleostei</taxon>
        <taxon>Acanthomorphata</taxon>
        <taxon>Eupercaria</taxon>
        <taxon>Perciformes</taxon>
        <taxon>Notothenioidei</taxon>
        <taxon>Channichthyidae</taxon>
        <taxon>Chaenocephalus</taxon>
    </lineage>
</organism>
<feature type="non-terminal residue" evidence="1">
    <location>
        <position position="1"/>
    </location>
</feature>
<proteinExistence type="predicted"/>
<feature type="non-terminal residue" evidence="1">
    <location>
        <position position="55"/>
    </location>
</feature>
<comment type="caution">
    <text evidence="1">The sequence shown here is derived from an EMBL/GenBank/DDBJ whole genome shotgun (WGS) entry which is preliminary data.</text>
</comment>
<evidence type="ECO:0000313" key="2">
    <source>
        <dbReference type="Proteomes" id="UP001057452"/>
    </source>
</evidence>
<sequence length="55" mass="6108">FYHSAVRDTLSTARLQLTIRPISSFPALLTNHLISHLSLISTYLSTCTSTLLGFK</sequence>
<accession>A0ACB9WRX2</accession>
<dbReference type="Proteomes" id="UP001057452">
    <property type="component" value="Chromosome 12"/>
</dbReference>
<name>A0ACB9WRX2_CHAAC</name>